<dbReference type="Pfam" id="PF00787">
    <property type="entry name" value="PX"/>
    <property type="match status" value="1"/>
</dbReference>
<feature type="coiled-coil region" evidence="1">
    <location>
        <begin position="205"/>
        <end position="239"/>
    </location>
</feature>
<keyword evidence="1" id="KW-0175">Coiled coil</keyword>
<dbReference type="FunFam" id="1.10.167.10:FF:000013">
    <property type="entry name" value="sorting nexin-25 isoform X1"/>
    <property type="match status" value="1"/>
</dbReference>
<dbReference type="InterPro" id="IPR044926">
    <property type="entry name" value="RGS_subdomain_2"/>
</dbReference>
<evidence type="ECO:0000259" key="3">
    <source>
        <dbReference type="PROSITE" id="PS50195"/>
    </source>
</evidence>
<proteinExistence type="predicted"/>
<dbReference type="Proteomes" id="UP000001519">
    <property type="component" value="Chromosome 4"/>
</dbReference>
<dbReference type="EMBL" id="CABD030035354">
    <property type="status" value="NOT_ANNOTATED_CDS"/>
    <property type="molecule type" value="Genomic_DNA"/>
</dbReference>
<organism evidence="4 5">
    <name type="scientific">Gorilla gorilla gorilla</name>
    <name type="common">Western lowland gorilla</name>
    <dbReference type="NCBI Taxonomy" id="9595"/>
    <lineage>
        <taxon>Eukaryota</taxon>
        <taxon>Metazoa</taxon>
        <taxon>Chordata</taxon>
        <taxon>Craniata</taxon>
        <taxon>Vertebrata</taxon>
        <taxon>Euteleostomi</taxon>
        <taxon>Mammalia</taxon>
        <taxon>Eutheria</taxon>
        <taxon>Euarchontoglires</taxon>
        <taxon>Primates</taxon>
        <taxon>Haplorrhini</taxon>
        <taxon>Catarrhini</taxon>
        <taxon>Hominidae</taxon>
        <taxon>Gorilla</taxon>
    </lineage>
</organism>
<dbReference type="Pfam" id="PF08628">
    <property type="entry name" value="Nexin_C"/>
    <property type="match status" value="1"/>
</dbReference>
<dbReference type="EMBL" id="CABD030035356">
    <property type="status" value="NOT_ANNOTATED_CDS"/>
    <property type="molecule type" value="Genomic_DNA"/>
</dbReference>
<dbReference type="EMBL" id="CABD030035355">
    <property type="status" value="NOT_ANNOTATED_CDS"/>
    <property type="molecule type" value="Genomic_DNA"/>
</dbReference>
<protein>
    <submittedName>
        <fullName evidence="4">Sorting nexin 25</fullName>
    </submittedName>
</protein>
<dbReference type="Gene3D" id="1.10.167.10">
    <property type="entry name" value="Regulator of G-protein Signalling 4, domain 2"/>
    <property type="match status" value="1"/>
</dbReference>
<sequence>MKADLLRARNMKRYINQLTVAKKQCEKRIRILGGPAYDQQEDGALDDGEGPQSQKILQFEDILANTFYREHFGMYMERMDKRALISFWESVEHLKNANKNEIPQLVGEIYQNFFVESKEISVEKSLYKEIQQCLVGNKGIEVFYKIQGDVYETLKDRYYPSFIVSDLYEKLLIKEEEKHASQMISNKDEMGPRDEAGEEAVDDGTNRINEQASFAVNKLRELNEKLEYKRQALNSIQNAPKPDKKIVSKLKDEIILIEKERTDLQLHMARTDWWCENLGMWKASITSGEVTEENGEQLPCYFVMVSLQEVGGVETKNWTVPRRLSEFQNLHRKLSECVPSLKKVQLPSLSKLPFKSIDQKFMEKSKNQLNKFLQEETEEDSDLSDYGDDVDGRKDALAEPCFMLIGEIFELRGMFKWVRRTLIALVQVTFGRTINKQIRDTVSWIFSEQMLVYYINIFRDAFWPNGKLAPPTTIRSKEQSQETKQRAQQKLLENIPDMLQSLVGQQNARHGIIKIFNALQETRANKHLLYALMELLLIELCPELRVHLDQLKAGQV</sequence>
<dbReference type="PANTHER" id="PTHR22775:SF48">
    <property type="entry name" value="SORTING NEXIN-25"/>
    <property type="match status" value="1"/>
</dbReference>
<feature type="domain" description="PX" evidence="3">
    <location>
        <begin position="279"/>
        <end position="422"/>
    </location>
</feature>
<gene>
    <name evidence="4" type="primary">SNX25</name>
</gene>
<dbReference type="InterPro" id="IPR001683">
    <property type="entry name" value="PX_dom"/>
</dbReference>
<dbReference type="AlphaFoldDB" id="A0A2I2Z029"/>
<dbReference type="PROSITE" id="PS50195">
    <property type="entry name" value="PX"/>
    <property type="match status" value="1"/>
</dbReference>
<dbReference type="EMBL" id="CABD030035351">
    <property type="status" value="NOT_ANNOTATED_CDS"/>
    <property type="molecule type" value="Genomic_DNA"/>
</dbReference>
<reference evidence="5" key="1">
    <citation type="submission" date="2011-05" db="EMBL/GenBank/DDBJ databases">
        <title>Insights into the evolution of the great apes provided by the gorilla genome.</title>
        <authorList>
            <person name="Scally A."/>
        </authorList>
    </citation>
    <scope>NUCLEOTIDE SEQUENCE [LARGE SCALE GENOMIC DNA]</scope>
</reference>
<dbReference type="EMBL" id="CABD030035352">
    <property type="status" value="NOT_ANNOTATED_CDS"/>
    <property type="molecule type" value="Genomic_DNA"/>
</dbReference>
<dbReference type="InterPro" id="IPR036871">
    <property type="entry name" value="PX_dom_sf"/>
</dbReference>
<dbReference type="PROSITE" id="PS50132">
    <property type="entry name" value="RGS"/>
    <property type="match status" value="1"/>
</dbReference>
<dbReference type="GO" id="GO:0035091">
    <property type="term" value="F:phosphatidylinositol binding"/>
    <property type="evidence" value="ECO:0007669"/>
    <property type="project" value="InterPro"/>
</dbReference>
<dbReference type="InterPro" id="IPR013937">
    <property type="entry name" value="Sorting_nexin_C"/>
</dbReference>
<feature type="domain" description="RGS" evidence="2">
    <location>
        <begin position="58"/>
        <end position="172"/>
    </location>
</feature>
<accession>A0A2I2Z029</accession>
<dbReference type="EMBL" id="CABD030035349">
    <property type="status" value="NOT_ANNOTATED_CDS"/>
    <property type="molecule type" value="Genomic_DNA"/>
</dbReference>
<keyword evidence="5" id="KW-1185">Reference proteome</keyword>
<evidence type="ECO:0000313" key="5">
    <source>
        <dbReference type="Proteomes" id="UP000001519"/>
    </source>
</evidence>
<reference evidence="4" key="3">
    <citation type="submission" date="2025-08" db="UniProtKB">
        <authorList>
            <consortium name="Ensembl"/>
        </authorList>
    </citation>
    <scope>IDENTIFICATION</scope>
</reference>
<dbReference type="EMBL" id="CABD030035350">
    <property type="status" value="NOT_ANNOTATED_CDS"/>
    <property type="molecule type" value="Genomic_DNA"/>
</dbReference>
<dbReference type="Bgee" id="ENSGGOG00000017161">
    <property type="expression patterns" value="Expressed in cerebellum and 6 other cell types or tissues"/>
</dbReference>
<dbReference type="SUPFAM" id="SSF64268">
    <property type="entry name" value="PX domain"/>
    <property type="match status" value="1"/>
</dbReference>
<reference evidence="4 5" key="2">
    <citation type="journal article" date="2012" name="Nature">
        <title>Insights into hominid evolution from the gorilla genome sequence.</title>
        <authorList>
            <person name="Scally A."/>
            <person name="Dutheil J.Y."/>
            <person name="Hillier L.W."/>
            <person name="Jordan G.E."/>
            <person name="Goodhead I."/>
            <person name="Herrero J."/>
            <person name="Hobolth A."/>
            <person name="Lappalainen T."/>
            <person name="Mailund T."/>
            <person name="Marques-Bonet T."/>
            <person name="McCarthy S."/>
            <person name="Montgomery S.H."/>
            <person name="Schwalie P.C."/>
            <person name="Tang Y.A."/>
            <person name="Ward M.C."/>
            <person name="Xue Y."/>
            <person name="Yngvadottir B."/>
            <person name="Alkan C."/>
            <person name="Andersen L.N."/>
            <person name="Ayub Q."/>
            <person name="Ball E.V."/>
            <person name="Beal K."/>
            <person name="Bradley B.J."/>
            <person name="Chen Y."/>
            <person name="Clee C.M."/>
            <person name="Fitzgerald S."/>
            <person name="Graves T.A."/>
            <person name="Gu Y."/>
            <person name="Heath P."/>
            <person name="Heger A."/>
            <person name="Karakoc E."/>
            <person name="Kolb-Kokocinski A."/>
            <person name="Laird G.K."/>
            <person name="Lunter G."/>
            <person name="Meader S."/>
            <person name="Mort M."/>
            <person name="Mullikin J.C."/>
            <person name="Munch K."/>
            <person name="O'Connor T.D."/>
            <person name="Phillips A.D."/>
            <person name="Prado-Martinez J."/>
            <person name="Rogers A.S."/>
            <person name="Sajjadian S."/>
            <person name="Schmidt D."/>
            <person name="Shaw K."/>
            <person name="Simpson J.T."/>
            <person name="Stenson P.D."/>
            <person name="Turner D.J."/>
            <person name="Vigilant L."/>
            <person name="Vilella A.J."/>
            <person name="Whitener W."/>
            <person name="Zhu B."/>
            <person name="Cooper D.N."/>
            <person name="de Jong P."/>
            <person name="Dermitzakis E.T."/>
            <person name="Eichler E.E."/>
            <person name="Flicek P."/>
            <person name="Goldman N."/>
            <person name="Mundy N.I."/>
            <person name="Ning Z."/>
            <person name="Odom D.T."/>
            <person name="Ponting C.P."/>
            <person name="Quail M.A."/>
            <person name="Ryder O.A."/>
            <person name="Searle S.M."/>
            <person name="Warren W.C."/>
            <person name="Wilson R.K."/>
            <person name="Schierup M.H."/>
            <person name="Rogers J."/>
            <person name="Tyler-Smith C."/>
            <person name="Durbin R."/>
        </authorList>
    </citation>
    <scope>NUCLEOTIDE SEQUENCE [LARGE SCALE GENOMIC DNA]</scope>
</reference>
<dbReference type="Pfam" id="PF00615">
    <property type="entry name" value="RGS"/>
    <property type="match status" value="1"/>
</dbReference>
<dbReference type="GeneTree" id="ENSGT00950000182856"/>
<dbReference type="SMART" id="SM00315">
    <property type="entry name" value="RGS"/>
    <property type="match status" value="1"/>
</dbReference>
<reference evidence="4" key="4">
    <citation type="submission" date="2025-09" db="UniProtKB">
        <authorList>
            <consortium name="Ensembl"/>
        </authorList>
    </citation>
    <scope>IDENTIFICATION</scope>
</reference>
<evidence type="ECO:0000313" key="4">
    <source>
        <dbReference type="Ensembl" id="ENSGGOP00000040536.1"/>
    </source>
</evidence>
<dbReference type="PANTHER" id="PTHR22775">
    <property type="entry name" value="SORTING NEXIN"/>
    <property type="match status" value="1"/>
</dbReference>
<dbReference type="Gene3D" id="3.30.1520.10">
    <property type="entry name" value="Phox-like domain"/>
    <property type="match status" value="1"/>
</dbReference>
<dbReference type="SUPFAM" id="SSF48097">
    <property type="entry name" value="Regulator of G-protein signaling, RGS"/>
    <property type="match status" value="1"/>
</dbReference>
<dbReference type="InterPro" id="IPR016137">
    <property type="entry name" value="RGS"/>
</dbReference>
<dbReference type="Ensembl" id="ENSGGOT00000067636.1">
    <property type="protein sequence ID" value="ENSGGOP00000040536.1"/>
    <property type="gene ID" value="ENSGGOG00000017161.4"/>
</dbReference>
<dbReference type="CDD" id="cd08720">
    <property type="entry name" value="RGS_SNX25"/>
    <property type="match status" value="1"/>
</dbReference>
<evidence type="ECO:0000256" key="1">
    <source>
        <dbReference type="SAM" id="Coils"/>
    </source>
</evidence>
<dbReference type="EMBL" id="CABD030035353">
    <property type="status" value="NOT_ANNOTATED_CDS"/>
    <property type="molecule type" value="Genomic_DNA"/>
</dbReference>
<name>A0A2I2Z029_GORGO</name>
<dbReference type="InterPro" id="IPR036305">
    <property type="entry name" value="RGS_sf"/>
</dbReference>
<evidence type="ECO:0000259" key="2">
    <source>
        <dbReference type="PROSITE" id="PS50132"/>
    </source>
</evidence>